<evidence type="ECO:0000313" key="1">
    <source>
        <dbReference type="EMBL" id="KAI3367099.1"/>
    </source>
</evidence>
<keyword evidence="2" id="KW-1185">Reference proteome</keyword>
<organism evidence="1 2">
    <name type="scientific">Scortum barcoo</name>
    <name type="common">barcoo grunter</name>
    <dbReference type="NCBI Taxonomy" id="214431"/>
    <lineage>
        <taxon>Eukaryota</taxon>
        <taxon>Metazoa</taxon>
        <taxon>Chordata</taxon>
        <taxon>Craniata</taxon>
        <taxon>Vertebrata</taxon>
        <taxon>Euteleostomi</taxon>
        <taxon>Actinopterygii</taxon>
        <taxon>Neopterygii</taxon>
        <taxon>Teleostei</taxon>
        <taxon>Neoteleostei</taxon>
        <taxon>Acanthomorphata</taxon>
        <taxon>Eupercaria</taxon>
        <taxon>Centrarchiformes</taxon>
        <taxon>Terapontoidei</taxon>
        <taxon>Terapontidae</taxon>
        <taxon>Scortum</taxon>
    </lineage>
</organism>
<reference evidence="1" key="1">
    <citation type="submission" date="2022-04" db="EMBL/GenBank/DDBJ databases">
        <title>Jade perch genome.</title>
        <authorList>
            <person name="Chao B."/>
        </authorList>
    </citation>
    <scope>NUCLEOTIDE SEQUENCE</scope>
    <source>
        <strain evidence="1">CB-2022</strain>
    </source>
</reference>
<comment type="caution">
    <text evidence="1">The sequence shown here is derived from an EMBL/GenBank/DDBJ whole genome shotgun (WGS) entry which is preliminary data.</text>
</comment>
<protein>
    <submittedName>
        <fullName evidence="1">Uncharacterized protein</fullName>
    </submittedName>
</protein>
<accession>A0ACB8WH31</accession>
<sequence>MREKSTENPEEDRVSLKSNGKTPTPTDGGGGKETLGTLGMLQTFRRSIRRVSEKGLKVTPKADAASNDSGSRPPPSPSLSAGSPVTSPLKNLGGLFQKKEEDSDSKEVPQKGKGLTRSKTGRTIINDHC</sequence>
<name>A0ACB8WH31_9TELE</name>
<gene>
    <name evidence="1" type="ORF">L3Q82_008161</name>
</gene>
<dbReference type="EMBL" id="CM041539">
    <property type="protein sequence ID" value="KAI3367099.1"/>
    <property type="molecule type" value="Genomic_DNA"/>
</dbReference>
<proteinExistence type="predicted"/>
<evidence type="ECO:0000313" key="2">
    <source>
        <dbReference type="Proteomes" id="UP000831701"/>
    </source>
</evidence>
<dbReference type="Proteomes" id="UP000831701">
    <property type="component" value="Chromosome 9"/>
</dbReference>